<dbReference type="InterPro" id="IPR023393">
    <property type="entry name" value="START-like_dom_sf"/>
</dbReference>
<comment type="similarity">
    <text evidence="1">Belongs to the AHA1 family.</text>
</comment>
<keyword evidence="4" id="KW-1185">Reference proteome</keyword>
<dbReference type="InterPro" id="IPR013538">
    <property type="entry name" value="ASHA1/2-like_C"/>
</dbReference>
<dbReference type="KEGG" id="rhs:A3Q41_04602"/>
<evidence type="ECO:0000256" key="1">
    <source>
        <dbReference type="ARBA" id="ARBA00006817"/>
    </source>
</evidence>
<reference evidence="4" key="2">
    <citation type="submission" date="2016-04" db="EMBL/GenBank/DDBJ databases">
        <title>Complete Genome and Plasmid Sequences for Rhodococcus fascians D188 and Draft Sequences for Rhodococcus spp. Isolates PBTS 1 and PBTS 2.</title>
        <authorList>
            <person name="Stamer R."/>
            <person name="Vereecke D."/>
            <person name="Zhang Y."/>
            <person name="Schilkey F."/>
            <person name="Devitt N."/>
            <person name="Randall J."/>
        </authorList>
    </citation>
    <scope>NUCLEOTIDE SEQUENCE [LARGE SCALE GENOMIC DNA]</scope>
    <source>
        <strain evidence="4">PBTS2</strain>
    </source>
</reference>
<evidence type="ECO:0000313" key="4">
    <source>
        <dbReference type="Proteomes" id="UP000076038"/>
    </source>
</evidence>
<sequence>MAPIPTGTLRETETGYALELSRTVAASREDVWASLTESSRTALWFGPWERVTDDSIRVTMIFEDGEPVADMAIDACEPPQRLAVRMSDEGGWPLEVRLTEKGRDTLVVLTHGLDSTDGIGDIGPGWEYYLDMLIASRDAAPLPSFDNYYPAQQEYYSSLRPE</sequence>
<proteinExistence type="inferred from homology"/>
<dbReference type="AlphaFoldDB" id="A0A143QSC1"/>
<dbReference type="PATRIC" id="fig|1653479.3.peg.4656"/>
<evidence type="ECO:0000259" key="2">
    <source>
        <dbReference type="Pfam" id="PF08327"/>
    </source>
</evidence>
<dbReference type="Gene3D" id="3.30.530.20">
    <property type="match status" value="1"/>
</dbReference>
<dbReference type="Pfam" id="PF08327">
    <property type="entry name" value="AHSA1"/>
    <property type="match status" value="1"/>
</dbReference>
<organism evidence="3 4">
    <name type="scientific">Rhodococcoides fascians</name>
    <name type="common">Rhodococcus fascians</name>
    <dbReference type="NCBI Taxonomy" id="1828"/>
    <lineage>
        <taxon>Bacteria</taxon>
        <taxon>Bacillati</taxon>
        <taxon>Actinomycetota</taxon>
        <taxon>Actinomycetes</taxon>
        <taxon>Mycobacteriales</taxon>
        <taxon>Nocardiaceae</taxon>
        <taxon>Rhodococcoides</taxon>
    </lineage>
</organism>
<dbReference type="RefSeq" id="WP_048318558.1">
    <property type="nucleotide sequence ID" value="NZ_CP015220.1"/>
</dbReference>
<dbReference type="CDD" id="cd08899">
    <property type="entry name" value="SRPBCC_CalC_Aha1-like_6"/>
    <property type="match status" value="1"/>
</dbReference>
<name>A0A143QSC1_RHOFA</name>
<protein>
    <recommendedName>
        <fullName evidence="2">Activator of Hsp90 ATPase homologue 1/2-like C-terminal domain-containing protein</fullName>
    </recommendedName>
</protein>
<dbReference type="SUPFAM" id="SSF55961">
    <property type="entry name" value="Bet v1-like"/>
    <property type="match status" value="1"/>
</dbReference>
<gene>
    <name evidence="3" type="ORF">A3Q41_04602</name>
</gene>
<accession>A0A143QSC1</accession>
<feature type="domain" description="Activator of Hsp90 ATPase homologue 1/2-like C-terminal" evidence="2">
    <location>
        <begin position="26"/>
        <end position="133"/>
    </location>
</feature>
<evidence type="ECO:0000313" key="3">
    <source>
        <dbReference type="EMBL" id="AMY25871.1"/>
    </source>
</evidence>
<reference evidence="3 4" key="1">
    <citation type="journal article" date="2016" name="Genome Announc.">
        <title>Complete Genome and Plasmid Sequences for Rhodococcus fascians D188 and Draft Sequences for Rhodococcus Isolates PBTS 1 and PBTS 2.</title>
        <authorList>
            <person name="Stamler R.A."/>
            <person name="Vereecke D."/>
            <person name="Zhang Y."/>
            <person name="Schilkey F."/>
            <person name="Devitt N."/>
            <person name="Randall J.J."/>
        </authorList>
    </citation>
    <scope>NUCLEOTIDE SEQUENCE [LARGE SCALE GENOMIC DNA]</scope>
    <source>
        <strain evidence="3 4">PBTS2</strain>
    </source>
</reference>
<dbReference type="EMBL" id="CP015220">
    <property type="protein sequence ID" value="AMY25871.1"/>
    <property type="molecule type" value="Genomic_DNA"/>
</dbReference>
<dbReference type="Proteomes" id="UP000076038">
    <property type="component" value="Chromosome"/>
</dbReference>
<dbReference type="OrthoDB" id="8117292at2"/>